<organism evidence="1 2">
    <name type="scientific">Neomesorhizobium albiziae</name>
    <dbReference type="NCBI Taxonomy" id="335020"/>
    <lineage>
        <taxon>Bacteria</taxon>
        <taxon>Pseudomonadati</taxon>
        <taxon>Pseudomonadota</taxon>
        <taxon>Alphaproteobacteria</taxon>
        <taxon>Hyphomicrobiales</taxon>
        <taxon>Phyllobacteriaceae</taxon>
        <taxon>Neomesorhizobium</taxon>
    </lineage>
</organism>
<keyword evidence="2" id="KW-1185">Reference proteome</keyword>
<evidence type="ECO:0000313" key="1">
    <source>
        <dbReference type="EMBL" id="SFL20410.1"/>
    </source>
</evidence>
<evidence type="ECO:0000313" key="2">
    <source>
        <dbReference type="Proteomes" id="UP000323300"/>
    </source>
</evidence>
<dbReference type="Proteomes" id="UP000323300">
    <property type="component" value="Unassembled WGS sequence"/>
</dbReference>
<gene>
    <name evidence="1" type="ORF">SAMN04488498_15611</name>
</gene>
<protein>
    <submittedName>
        <fullName evidence="1">Uncharacterized protein</fullName>
    </submittedName>
</protein>
<dbReference type="AlphaFoldDB" id="A0A1I4FSZ1"/>
<accession>A0A1I4FSZ1</accession>
<reference evidence="1 2" key="1">
    <citation type="submission" date="2016-10" db="EMBL/GenBank/DDBJ databases">
        <authorList>
            <person name="Varghese N."/>
            <person name="Submissions S."/>
        </authorList>
    </citation>
    <scope>NUCLEOTIDE SEQUENCE [LARGE SCALE GENOMIC DNA]</scope>
    <source>
        <strain evidence="1 2">DSM 21822</strain>
    </source>
</reference>
<dbReference type="EMBL" id="FOSL01000056">
    <property type="protein sequence ID" value="SFL20410.1"/>
    <property type="molecule type" value="Genomic_DNA"/>
</dbReference>
<proteinExistence type="predicted"/>
<name>A0A1I4FSZ1_9HYPH</name>
<sequence length="58" mass="6403">MPRPQPNSRHPDLFLLDDPPVPLAATERTKLLPLASALLTETTLASRAAREARDEDRA</sequence>